<name>A0A8D8W6B0_9HEMI</name>
<dbReference type="AlphaFoldDB" id="A0A8D8W6B0"/>
<organism evidence="1">
    <name type="scientific">Cacopsylla melanoneura</name>
    <dbReference type="NCBI Taxonomy" id="428564"/>
    <lineage>
        <taxon>Eukaryota</taxon>
        <taxon>Metazoa</taxon>
        <taxon>Ecdysozoa</taxon>
        <taxon>Arthropoda</taxon>
        <taxon>Hexapoda</taxon>
        <taxon>Insecta</taxon>
        <taxon>Pterygota</taxon>
        <taxon>Neoptera</taxon>
        <taxon>Paraneoptera</taxon>
        <taxon>Hemiptera</taxon>
        <taxon>Sternorrhyncha</taxon>
        <taxon>Psylloidea</taxon>
        <taxon>Psyllidae</taxon>
        <taxon>Psyllinae</taxon>
        <taxon>Cacopsylla</taxon>
    </lineage>
</organism>
<reference evidence="1" key="1">
    <citation type="submission" date="2021-05" db="EMBL/GenBank/DDBJ databases">
        <authorList>
            <person name="Alioto T."/>
            <person name="Alioto T."/>
            <person name="Gomez Garrido J."/>
        </authorList>
    </citation>
    <scope>NUCLEOTIDE SEQUENCE</scope>
</reference>
<proteinExistence type="predicted"/>
<sequence>MRSSLFTIMFISSSSSLNYNHVYYNKYYTFRFDPSAPWIPMFGAISFNQISYKGIRYLKGENIKHYQEWLALFPYTTAGPEEHNIYSKVGSHFTSHDRDTRVHCVLT</sequence>
<protein>
    <submittedName>
        <fullName evidence="1">Uncharacterized protein</fullName>
    </submittedName>
</protein>
<dbReference type="EMBL" id="HBUF01146802">
    <property type="protein sequence ID" value="CAG6647403.1"/>
    <property type="molecule type" value="Transcribed_RNA"/>
</dbReference>
<evidence type="ECO:0000313" key="1">
    <source>
        <dbReference type="EMBL" id="CAG6647403.1"/>
    </source>
</evidence>
<accession>A0A8D8W6B0</accession>